<proteinExistence type="predicted"/>
<dbReference type="EMBL" id="JBHTIC010000006">
    <property type="protein sequence ID" value="MFD0761812.1"/>
    <property type="molecule type" value="Genomic_DNA"/>
</dbReference>
<evidence type="ECO:0008006" key="4">
    <source>
        <dbReference type="Google" id="ProtNLM"/>
    </source>
</evidence>
<name>A0ABW2Z6M9_9FLAO</name>
<feature type="signal peptide" evidence="1">
    <location>
        <begin position="1"/>
        <end position="20"/>
    </location>
</feature>
<evidence type="ECO:0000313" key="2">
    <source>
        <dbReference type="EMBL" id="MFD0761812.1"/>
    </source>
</evidence>
<feature type="chain" id="PRO_5046872560" description="TonB C-terminal domain-containing protein" evidence="1">
    <location>
        <begin position="21"/>
        <end position="108"/>
    </location>
</feature>
<protein>
    <recommendedName>
        <fullName evidence="4">TonB C-terminal domain-containing protein</fullName>
    </recommendedName>
</protein>
<evidence type="ECO:0000256" key="1">
    <source>
        <dbReference type="SAM" id="SignalP"/>
    </source>
</evidence>
<reference evidence="3" key="1">
    <citation type="journal article" date="2019" name="Int. J. Syst. Evol. Microbiol.">
        <title>The Global Catalogue of Microorganisms (GCM) 10K type strain sequencing project: providing services to taxonomists for standard genome sequencing and annotation.</title>
        <authorList>
            <consortium name="The Broad Institute Genomics Platform"/>
            <consortium name="The Broad Institute Genome Sequencing Center for Infectious Disease"/>
            <person name="Wu L."/>
            <person name="Ma J."/>
        </authorList>
    </citation>
    <scope>NUCLEOTIDE SEQUENCE [LARGE SCALE GENOMIC DNA]</scope>
    <source>
        <strain evidence="3">CCUG 60022</strain>
    </source>
</reference>
<keyword evidence="3" id="KW-1185">Reference proteome</keyword>
<comment type="caution">
    <text evidence="2">The sequence shown here is derived from an EMBL/GenBank/DDBJ whole genome shotgun (WGS) entry which is preliminary data.</text>
</comment>
<organism evidence="2 3">
    <name type="scientific">Lutibacter aestuarii</name>
    <dbReference type="NCBI Taxonomy" id="861111"/>
    <lineage>
        <taxon>Bacteria</taxon>
        <taxon>Pseudomonadati</taxon>
        <taxon>Bacteroidota</taxon>
        <taxon>Flavobacteriia</taxon>
        <taxon>Flavobacteriales</taxon>
        <taxon>Flavobacteriaceae</taxon>
        <taxon>Lutibacter</taxon>
    </lineage>
</organism>
<dbReference type="Proteomes" id="UP001597032">
    <property type="component" value="Unassembled WGS sequence"/>
</dbReference>
<gene>
    <name evidence="2" type="ORF">ACFQZW_06935</name>
</gene>
<accession>A0ABW2Z6M9</accession>
<dbReference type="RefSeq" id="WP_298265437.1">
    <property type="nucleotide sequence ID" value="NZ_JBHTIC010000006.1"/>
</dbReference>
<evidence type="ECO:0000313" key="3">
    <source>
        <dbReference type="Proteomes" id="UP001597032"/>
    </source>
</evidence>
<sequence>MKKFKLLTLALIIGTSSLFAANIEEDISKDKMRSEIVKLLEKPDFIVENEIYVNITFTFSSEGEVVVLNVDSKNQDVLNYIRKNLNYKKIENPGVRDKIYSMPITVKS</sequence>
<keyword evidence="1" id="KW-0732">Signal</keyword>